<dbReference type="EMBL" id="JBANAX010000757">
    <property type="protein sequence ID" value="KAL1194243.1"/>
    <property type="molecule type" value="Genomic_DNA"/>
</dbReference>
<reference evidence="8 10" key="1">
    <citation type="submission" date="2024-04" db="EMBL/GenBank/DDBJ databases">
        <title>Genome assembly C_amara_ONT_v2.</title>
        <authorList>
            <person name="Yant L."/>
            <person name="Moore C."/>
            <person name="Slenker M."/>
        </authorList>
    </citation>
    <scope>NUCLEOTIDE SEQUENCE [LARGE SCALE GENOMIC DNA]</scope>
    <source>
        <tissue evidence="8">Leaf</tissue>
    </source>
</reference>
<keyword evidence="4" id="KW-0372">Hormone</keyword>
<accession>A0ABD0ZID9</accession>
<dbReference type="GO" id="GO:0005576">
    <property type="term" value="C:extracellular region"/>
    <property type="evidence" value="ECO:0007669"/>
    <property type="project" value="UniProtKB-SubCell"/>
</dbReference>
<evidence type="ECO:0000256" key="4">
    <source>
        <dbReference type="ARBA" id="ARBA00022702"/>
    </source>
</evidence>
<feature type="signal peptide" evidence="7">
    <location>
        <begin position="1"/>
        <end position="22"/>
    </location>
</feature>
<evidence type="ECO:0000256" key="5">
    <source>
        <dbReference type="ARBA" id="ARBA00022729"/>
    </source>
</evidence>
<comment type="subcellular location">
    <subcellularLocation>
        <location evidence="1">Secreted</location>
    </subcellularLocation>
</comment>
<sequence>MKAWMMILLVISVAVIVEQSEAIQGRKTLNLGEFNPCLGPNPPATCHHHNNPRVPANANLYSRGCNKFHRCQRE</sequence>
<feature type="chain" id="PRO_5044723115" evidence="7">
    <location>
        <begin position="23"/>
        <end position="74"/>
    </location>
</feature>
<evidence type="ECO:0000256" key="6">
    <source>
        <dbReference type="ARBA" id="ARBA00023157"/>
    </source>
</evidence>
<evidence type="ECO:0000256" key="3">
    <source>
        <dbReference type="ARBA" id="ARBA00022525"/>
    </source>
</evidence>
<dbReference type="Proteomes" id="UP001558713">
    <property type="component" value="Unassembled WGS sequence"/>
</dbReference>
<protein>
    <submittedName>
        <fullName evidence="8">Protein RALF-like 26</fullName>
    </submittedName>
</protein>
<dbReference type="GO" id="GO:0005179">
    <property type="term" value="F:hormone activity"/>
    <property type="evidence" value="ECO:0007669"/>
    <property type="project" value="UniProtKB-KW"/>
</dbReference>
<dbReference type="AlphaFoldDB" id="A0ABD0ZID9"/>
<keyword evidence="5 7" id="KW-0732">Signal</keyword>
<gene>
    <name evidence="8" type="ORF">V5N11_025966</name>
    <name evidence="9" type="ORF">V5N11_030914</name>
</gene>
<evidence type="ECO:0000256" key="7">
    <source>
        <dbReference type="SAM" id="SignalP"/>
    </source>
</evidence>
<evidence type="ECO:0000313" key="10">
    <source>
        <dbReference type="Proteomes" id="UP001558713"/>
    </source>
</evidence>
<keyword evidence="6" id="KW-1015">Disulfide bond</keyword>
<proteinExistence type="inferred from homology"/>
<evidence type="ECO:0000256" key="1">
    <source>
        <dbReference type="ARBA" id="ARBA00004613"/>
    </source>
</evidence>
<evidence type="ECO:0000313" key="9">
    <source>
        <dbReference type="EMBL" id="KAL1217968.1"/>
    </source>
</evidence>
<dbReference type="InterPro" id="IPR008801">
    <property type="entry name" value="RALF"/>
</dbReference>
<name>A0ABD0ZID9_CARAN</name>
<comment type="similarity">
    <text evidence="2">Belongs to the plant rapid alkalinization factor (RALF) family.</text>
</comment>
<dbReference type="Pfam" id="PF05498">
    <property type="entry name" value="RALF"/>
    <property type="match status" value="1"/>
</dbReference>
<evidence type="ECO:0000313" key="8">
    <source>
        <dbReference type="EMBL" id="KAL1194243.1"/>
    </source>
</evidence>
<evidence type="ECO:0000256" key="2">
    <source>
        <dbReference type="ARBA" id="ARBA00009178"/>
    </source>
</evidence>
<keyword evidence="10" id="KW-1185">Reference proteome</keyword>
<dbReference type="EMBL" id="JBANAX010000232">
    <property type="protein sequence ID" value="KAL1217968.1"/>
    <property type="molecule type" value="Genomic_DNA"/>
</dbReference>
<organism evidence="8 10">
    <name type="scientific">Cardamine amara subsp. amara</name>
    <dbReference type="NCBI Taxonomy" id="228776"/>
    <lineage>
        <taxon>Eukaryota</taxon>
        <taxon>Viridiplantae</taxon>
        <taxon>Streptophyta</taxon>
        <taxon>Embryophyta</taxon>
        <taxon>Tracheophyta</taxon>
        <taxon>Spermatophyta</taxon>
        <taxon>Magnoliopsida</taxon>
        <taxon>eudicotyledons</taxon>
        <taxon>Gunneridae</taxon>
        <taxon>Pentapetalae</taxon>
        <taxon>rosids</taxon>
        <taxon>malvids</taxon>
        <taxon>Brassicales</taxon>
        <taxon>Brassicaceae</taxon>
        <taxon>Cardamineae</taxon>
        <taxon>Cardamine</taxon>
    </lineage>
</organism>
<comment type="caution">
    <text evidence="8">The sequence shown here is derived from an EMBL/GenBank/DDBJ whole genome shotgun (WGS) entry which is preliminary data.</text>
</comment>
<keyword evidence="3" id="KW-0964">Secreted</keyword>
<dbReference type="GO" id="GO:0040008">
    <property type="term" value="P:regulation of growth"/>
    <property type="evidence" value="ECO:0007669"/>
    <property type="project" value="UniProtKB-ARBA"/>
</dbReference>